<evidence type="ECO:0000256" key="4">
    <source>
        <dbReference type="ARBA" id="ARBA00022801"/>
    </source>
</evidence>
<dbReference type="InterPro" id="IPR057246">
    <property type="entry name" value="CARBOXYPEPT_ZN_1"/>
</dbReference>
<keyword evidence="4" id="KW-0378">Hydrolase</keyword>
<keyword evidence="3" id="KW-0479">Metal-binding</keyword>
<dbReference type="PANTHER" id="PTHR37326">
    <property type="entry name" value="BLL3975 PROTEIN"/>
    <property type="match status" value="1"/>
</dbReference>
<dbReference type="InterPro" id="IPR055438">
    <property type="entry name" value="AstE_AspA_cat"/>
</dbReference>
<feature type="domain" description="Succinylglutamate desuccinylase/Aspartoacylase catalytic" evidence="6">
    <location>
        <begin position="49"/>
        <end position="228"/>
    </location>
</feature>
<dbReference type="PIRSF" id="PIRSF039012">
    <property type="entry name" value="ASP"/>
    <property type="match status" value="1"/>
</dbReference>
<dbReference type="RefSeq" id="WP_092080719.1">
    <property type="nucleotide sequence ID" value="NZ_FOYI01000007.1"/>
</dbReference>
<protein>
    <recommendedName>
        <fullName evidence="6">Succinylglutamate desuccinylase/Aspartoacylase catalytic domain-containing protein</fullName>
    </recommendedName>
</protein>
<evidence type="ECO:0000256" key="3">
    <source>
        <dbReference type="ARBA" id="ARBA00022723"/>
    </source>
</evidence>
<evidence type="ECO:0000313" key="8">
    <source>
        <dbReference type="Proteomes" id="UP000199302"/>
    </source>
</evidence>
<dbReference type="SUPFAM" id="SSF53187">
    <property type="entry name" value="Zn-dependent exopeptidases"/>
    <property type="match status" value="1"/>
</dbReference>
<dbReference type="STRING" id="871652.SAMN04515673_10719"/>
<dbReference type="GO" id="GO:0016811">
    <property type="term" value="F:hydrolase activity, acting on carbon-nitrogen (but not peptide) bonds, in linear amides"/>
    <property type="evidence" value="ECO:0007669"/>
    <property type="project" value="InterPro"/>
</dbReference>
<dbReference type="PROSITE" id="PS00132">
    <property type="entry name" value="CARBOXYPEPT_ZN_1"/>
    <property type="match status" value="1"/>
</dbReference>
<organism evidence="7 8">
    <name type="scientific">Poseidonocella sedimentorum</name>
    <dbReference type="NCBI Taxonomy" id="871652"/>
    <lineage>
        <taxon>Bacteria</taxon>
        <taxon>Pseudomonadati</taxon>
        <taxon>Pseudomonadota</taxon>
        <taxon>Alphaproteobacteria</taxon>
        <taxon>Rhodobacterales</taxon>
        <taxon>Roseobacteraceae</taxon>
        <taxon>Poseidonocella</taxon>
    </lineage>
</organism>
<keyword evidence="5" id="KW-0862">Zinc</keyword>
<comment type="similarity">
    <text evidence="2">Belongs to the peptidase M14 family.</text>
</comment>
<name>A0A1I6E329_9RHOB</name>
<dbReference type="PANTHER" id="PTHR37326:SF2">
    <property type="entry name" value="SUCCINYLGLUTAMATE DESUCCINYLASE_ASPARTOACYLASE FAMILY PROTEIN"/>
    <property type="match status" value="1"/>
</dbReference>
<dbReference type="AlphaFoldDB" id="A0A1I6E329"/>
<dbReference type="EMBL" id="FOYI01000007">
    <property type="protein sequence ID" value="SFR12145.1"/>
    <property type="molecule type" value="Genomic_DNA"/>
</dbReference>
<evidence type="ECO:0000256" key="1">
    <source>
        <dbReference type="ARBA" id="ARBA00001947"/>
    </source>
</evidence>
<dbReference type="Proteomes" id="UP000199302">
    <property type="component" value="Unassembled WGS sequence"/>
</dbReference>
<keyword evidence="8" id="KW-1185">Reference proteome</keyword>
<dbReference type="Gene3D" id="3.40.630.10">
    <property type="entry name" value="Zn peptidases"/>
    <property type="match status" value="1"/>
</dbReference>
<dbReference type="Pfam" id="PF24827">
    <property type="entry name" value="AstE_AspA_cat"/>
    <property type="match status" value="1"/>
</dbReference>
<dbReference type="GO" id="GO:0046872">
    <property type="term" value="F:metal ion binding"/>
    <property type="evidence" value="ECO:0007669"/>
    <property type="project" value="UniProtKB-KW"/>
</dbReference>
<evidence type="ECO:0000259" key="6">
    <source>
        <dbReference type="Pfam" id="PF24827"/>
    </source>
</evidence>
<dbReference type="InterPro" id="IPR053138">
    <property type="entry name" value="N-alpha-Ac-DABA_deacetylase"/>
</dbReference>
<dbReference type="CDD" id="cd06251">
    <property type="entry name" value="M14_ASTE_ASPA-like"/>
    <property type="match status" value="1"/>
</dbReference>
<dbReference type="OrthoDB" id="9782876at2"/>
<evidence type="ECO:0000313" key="7">
    <source>
        <dbReference type="EMBL" id="SFR12145.1"/>
    </source>
</evidence>
<sequence>MSAPRGAFEIGGAAIAPGARQTVDLPVSVLSDHTPVSLSVHVRHGKRAGPVVFLSAGVHGDEVIGVEIIRRVLNTPGLAGLRGTLLAVPIVNTFGFLNHSRYLPDRRDLNRVFPGSAGGSLAARLAHQFMTQIVARADLGIDLHSAAIHRTNYPQVRISPDDARMQELAEVFGAPIVMRSALREGSLRAAAREIGRDVLLFEAGEGLRFDELSIRAGVAGILRVLRHLGMVPAKGISRPKAEPQFCPSSKWLRAPMGGLLRIYKSDGALVRRGTVLATVSDPFGEQEEDIEAPFSGIIVGRAVMPVVNEGDAVFHLGRVKSVGDAEDAVEDLNAQLTDDPMFYEDEII</sequence>
<proteinExistence type="inferred from homology"/>
<evidence type="ECO:0000256" key="2">
    <source>
        <dbReference type="ARBA" id="ARBA00005988"/>
    </source>
</evidence>
<evidence type="ECO:0000256" key="5">
    <source>
        <dbReference type="ARBA" id="ARBA00022833"/>
    </source>
</evidence>
<comment type="cofactor">
    <cofactor evidence="1">
        <name>Zn(2+)</name>
        <dbReference type="ChEBI" id="CHEBI:29105"/>
    </cofactor>
</comment>
<dbReference type="GO" id="GO:0016788">
    <property type="term" value="F:hydrolase activity, acting on ester bonds"/>
    <property type="evidence" value="ECO:0007669"/>
    <property type="project" value="InterPro"/>
</dbReference>
<reference evidence="7 8" key="1">
    <citation type="submission" date="2016-10" db="EMBL/GenBank/DDBJ databases">
        <authorList>
            <person name="de Groot N.N."/>
        </authorList>
    </citation>
    <scope>NUCLEOTIDE SEQUENCE [LARGE SCALE GENOMIC DNA]</scope>
    <source>
        <strain evidence="8">KMM 9023,NRIC 0796,JCM 17311,KCTC 23692</strain>
    </source>
</reference>
<accession>A0A1I6E329</accession>
<gene>
    <name evidence="7" type="ORF">SAMN04515673_10719</name>
</gene>
<dbReference type="InterPro" id="IPR043795">
    <property type="entry name" value="N-alpha-Ac-DABA-like"/>
</dbReference>